<dbReference type="InterPro" id="IPR018170">
    <property type="entry name" value="Aldo/ket_reductase_CS"/>
</dbReference>
<evidence type="ECO:0000313" key="8">
    <source>
        <dbReference type="EMBL" id="TID30048.1"/>
    </source>
</evidence>
<feature type="active site" description="Proton donor" evidence="4">
    <location>
        <position position="64"/>
    </location>
</feature>
<evidence type="ECO:0000256" key="3">
    <source>
        <dbReference type="ARBA" id="ARBA00023002"/>
    </source>
</evidence>
<name>A0A4T0X3U8_9ASCO</name>
<evidence type="ECO:0000259" key="7">
    <source>
        <dbReference type="Pfam" id="PF00248"/>
    </source>
</evidence>
<keyword evidence="2" id="KW-0521">NADP</keyword>
<evidence type="ECO:0000256" key="1">
    <source>
        <dbReference type="ARBA" id="ARBA00007905"/>
    </source>
</evidence>
<dbReference type="PANTHER" id="PTHR43827:SF3">
    <property type="entry name" value="NADP-DEPENDENT OXIDOREDUCTASE DOMAIN-CONTAINING PROTEIN"/>
    <property type="match status" value="1"/>
</dbReference>
<evidence type="ECO:0000313" key="9">
    <source>
        <dbReference type="Proteomes" id="UP000307173"/>
    </source>
</evidence>
<dbReference type="OrthoDB" id="416253at2759"/>
<dbReference type="GO" id="GO:0016616">
    <property type="term" value="F:oxidoreductase activity, acting on the CH-OH group of donors, NAD or NADP as acceptor"/>
    <property type="evidence" value="ECO:0007669"/>
    <property type="project" value="UniProtKB-ARBA"/>
</dbReference>
<evidence type="ECO:0000256" key="5">
    <source>
        <dbReference type="PIRSR" id="PIRSR000097-2"/>
    </source>
</evidence>
<sequence length="322" mass="36364">MSATTINLPRTNQPIPIVGFGSGTKWQWKKKASEHADSTDPDLVQSIVDALETGFKHLDTAEYYTTRPDIGEGLHKYLAKHPEKRREDIFITDKYAANPPGVDNNLPDGKIRGPYESAKTCLKLMNIEYLDLFLLHTVDTPQGMTLTQLWDEMIELQKDGLVKNIGVSNFDVTHLKVLEQSGVLPQVNQLEFHPYLQEQSPGVHEYCKERGIIIEAYGPLVPITKAKGQGPLDTLLEDLSKKYNVSESKILLKWVHSFGYVTVTTSSKIERMKDVLSVFDFQLKEEDIVKISDAGNSFFWRAFEIPPLPSYDAELKAKRGIV</sequence>
<dbReference type="SUPFAM" id="SSF51430">
    <property type="entry name" value="NAD(P)-linked oxidoreductase"/>
    <property type="match status" value="1"/>
</dbReference>
<accession>A0A4T0X3U8</accession>
<dbReference type="Pfam" id="PF00248">
    <property type="entry name" value="Aldo_ket_red"/>
    <property type="match status" value="1"/>
</dbReference>
<evidence type="ECO:0000256" key="2">
    <source>
        <dbReference type="ARBA" id="ARBA00022857"/>
    </source>
</evidence>
<dbReference type="AlphaFoldDB" id="A0A4T0X3U8"/>
<reference evidence="8 9" key="1">
    <citation type="journal article" date="2019" name="Front. Genet.">
        <title>Whole-Genome Sequencing of the Opportunistic Yeast Pathogen Candida inconspicua Uncovers Its Hybrid Origin.</title>
        <authorList>
            <person name="Mixao V."/>
            <person name="Hansen A.P."/>
            <person name="Saus E."/>
            <person name="Boekhout T."/>
            <person name="Lass-Florl C."/>
            <person name="Gabaldon T."/>
        </authorList>
    </citation>
    <scope>NUCLEOTIDE SEQUENCE [LARGE SCALE GENOMIC DNA]</scope>
    <source>
        <strain evidence="8 9">CBS 180</strain>
    </source>
</reference>
<dbReference type="PRINTS" id="PR00069">
    <property type="entry name" value="ALDKETRDTASE"/>
</dbReference>
<dbReference type="InterPro" id="IPR036812">
    <property type="entry name" value="NAD(P)_OxRdtase_dom_sf"/>
</dbReference>
<dbReference type="InterPro" id="IPR023210">
    <property type="entry name" value="NADP_OxRdtase_dom"/>
</dbReference>
<gene>
    <name evidence="8" type="ORF">CANINC_001334</name>
</gene>
<evidence type="ECO:0000256" key="4">
    <source>
        <dbReference type="PIRSR" id="PIRSR000097-1"/>
    </source>
</evidence>
<keyword evidence="9" id="KW-1185">Reference proteome</keyword>
<dbReference type="PANTHER" id="PTHR43827">
    <property type="entry name" value="2,5-DIKETO-D-GLUCONIC ACID REDUCTASE"/>
    <property type="match status" value="1"/>
</dbReference>
<organism evidence="8 9">
    <name type="scientific">Pichia inconspicua</name>
    <dbReference type="NCBI Taxonomy" id="52247"/>
    <lineage>
        <taxon>Eukaryota</taxon>
        <taxon>Fungi</taxon>
        <taxon>Dikarya</taxon>
        <taxon>Ascomycota</taxon>
        <taxon>Saccharomycotina</taxon>
        <taxon>Pichiomycetes</taxon>
        <taxon>Pichiales</taxon>
        <taxon>Pichiaceae</taxon>
        <taxon>Pichia</taxon>
    </lineage>
</organism>
<protein>
    <recommendedName>
        <fullName evidence="7">NADP-dependent oxidoreductase domain-containing protein</fullName>
    </recommendedName>
</protein>
<evidence type="ECO:0000256" key="6">
    <source>
        <dbReference type="PIRSR" id="PIRSR000097-3"/>
    </source>
</evidence>
<dbReference type="EMBL" id="SELW01000208">
    <property type="protein sequence ID" value="TID30048.1"/>
    <property type="molecule type" value="Genomic_DNA"/>
</dbReference>
<dbReference type="PIRSF" id="PIRSF000097">
    <property type="entry name" value="AKR"/>
    <property type="match status" value="1"/>
</dbReference>
<comment type="similarity">
    <text evidence="1">Belongs to the aldo/keto reductase family.</text>
</comment>
<dbReference type="InterPro" id="IPR020471">
    <property type="entry name" value="AKR"/>
</dbReference>
<comment type="caution">
    <text evidence="8">The sequence shown here is derived from an EMBL/GenBank/DDBJ whole genome shotgun (WGS) entry which is preliminary data.</text>
</comment>
<keyword evidence="3" id="KW-0560">Oxidoreductase</keyword>
<feature type="domain" description="NADP-dependent oxidoreductase" evidence="7">
    <location>
        <begin position="27"/>
        <end position="292"/>
    </location>
</feature>
<dbReference type="Proteomes" id="UP000307173">
    <property type="component" value="Unassembled WGS sequence"/>
</dbReference>
<feature type="binding site" evidence="5">
    <location>
        <position position="136"/>
    </location>
    <ligand>
        <name>substrate</name>
    </ligand>
</feature>
<dbReference type="PROSITE" id="PS00062">
    <property type="entry name" value="ALDOKETO_REDUCTASE_2"/>
    <property type="match status" value="1"/>
</dbReference>
<feature type="site" description="Lowers pKa of active site Tyr" evidence="6">
    <location>
        <position position="94"/>
    </location>
</feature>
<dbReference type="Gene3D" id="3.20.20.100">
    <property type="entry name" value="NADP-dependent oxidoreductase domain"/>
    <property type="match status" value="1"/>
</dbReference>
<dbReference type="STRING" id="52247.A0A4T0X3U8"/>
<proteinExistence type="inferred from homology"/>